<evidence type="ECO:0000313" key="8">
    <source>
        <dbReference type="EMBL" id="TDY54204.1"/>
    </source>
</evidence>
<dbReference type="Proteomes" id="UP000295509">
    <property type="component" value="Unassembled WGS sequence"/>
</dbReference>
<evidence type="ECO:0000256" key="6">
    <source>
        <dbReference type="ARBA" id="ARBA00023136"/>
    </source>
</evidence>
<keyword evidence="2" id="KW-0813">Transport</keyword>
<comment type="subcellular location">
    <subcellularLocation>
        <location evidence="1">Membrane</location>
        <topology evidence="1">Multi-pass membrane protein</topology>
    </subcellularLocation>
</comment>
<feature type="transmembrane region" description="Helical" evidence="7">
    <location>
        <begin position="170"/>
        <end position="188"/>
    </location>
</feature>
<feature type="transmembrane region" description="Helical" evidence="7">
    <location>
        <begin position="6"/>
        <end position="23"/>
    </location>
</feature>
<feature type="transmembrane region" description="Helical" evidence="7">
    <location>
        <begin position="65"/>
        <end position="86"/>
    </location>
</feature>
<evidence type="ECO:0000256" key="1">
    <source>
        <dbReference type="ARBA" id="ARBA00004141"/>
    </source>
</evidence>
<feature type="transmembrane region" description="Helical" evidence="7">
    <location>
        <begin position="98"/>
        <end position="121"/>
    </location>
</feature>
<feature type="transmembrane region" description="Helical" evidence="7">
    <location>
        <begin position="35"/>
        <end position="53"/>
    </location>
</feature>
<feature type="transmembrane region" description="Helical" evidence="7">
    <location>
        <begin position="291"/>
        <end position="309"/>
    </location>
</feature>
<evidence type="ECO:0000256" key="5">
    <source>
        <dbReference type="ARBA" id="ARBA00022989"/>
    </source>
</evidence>
<gene>
    <name evidence="8" type="ORF">BX592_102351</name>
</gene>
<sequence length="314" mass="33467">MLSTLEILIPVFALIFAGFGCRRRNLLGPTAASELNRFVVWLALPALLFDTMAHSTWHQLDQPGFVATISISLAVVFIGVLAVRIVQGRHLADASVDAIAASYPNTGYIGFPLAMIVFGNASLTPTTIATILVACVLFALAIVLIETGLQTERAPHKLGFKVLRSLAKNPLIVSPIAGAVVAGLNWTLPHSVDTFLKLLSGAASPCALVSLGLFLAGKRPAGDGRNTSFVFTAIKLVVQPALTWWIASRVFALPADTVDIAVLLAALPTGTGPYMLAEFYRREAHVTSQTILFSTLASLVTLSMLLLIMQRHGI</sequence>
<feature type="transmembrane region" description="Helical" evidence="7">
    <location>
        <begin position="228"/>
        <end position="248"/>
    </location>
</feature>
<feature type="transmembrane region" description="Helical" evidence="7">
    <location>
        <begin position="127"/>
        <end position="149"/>
    </location>
</feature>
<organism evidence="8 9">
    <name type="scientific">Paraburkholderia rhizosphaerae</name>
    <dbReference type="NCBI Taxonomy" id="480658"/>
    <lineage>
        <taxon>Bacteria</taxon>
        <taxon>Pseudomonadati</taxon>
        <taxon>Pseudomonadota</taxon>
        <taxon>Betaproteobacteria</taxon>
        <taxon>Burkholderiales</taxon>
        <taxon>Burkholderiaceae</taxon>
        <taxon>Paraburkholderia</taxon>
    </lineage>
</organism>
<dbReference type="PANTHER" id="PTHR36838">
    <property type="entry name" value="AUXIN EFFLUX CARRIER FAMILY PROTEIN"/>
    <property type="match status" value="1"/>
</dbReference>
<evidence type="ECO:0000313" key="9">
    <source>
        <dbReference type="Proteomes" id="UP000295509"/>
    </source>
</evidence>
<comment type="caution">
    <text evidence="8">The sequence shown here is derived from an EMBL/GenBank/DDBJ whole genome shotgun (WGS) entry which is preliminary data.</text>
</comment>
<feature type="transmembrane region" description="Helical" evidence="7">
    <location>
        <begin position="260"/>
        <end position="279"/>
    </location>
</feature>
<keyword evidence="6 7" id="KW-0472">Membrane</keyword>
<keyword evidence="9" id="KW-1185">Reference proteome</keyword>
<dbReference type="GO" id="GO:0055085">
    <property type="term" value="P:transmembrane transport"/>
    <property type="evidence" value="ECO:0007669"/>
    <property type="project" value="InterPro"/>
</dbReference>
<evidence type="ECO:0000256" key="2">
    <source>
        <dbReference type="ARBA" id="ARBA00022448"/>
    </source>
</evidence>
<reference evidence="8 9" key="1">
    <citation type="submission" date="2019-03" db="EMBL/GenBank/DDBJ databases">
        <title>Genomic Encyclopedia of Type Strains, Phase III (KMG-III): the genomes of soil and plant-associated and newly described type strains.</title>
        <authorList>
            <person name="Whitman W."/>
        </authorList>
    </citation>
    <scope>NUCLEOTIDE SEQUENCE [LARGE SCALE GENOMIC DNA]</scope>
    <source>
        <strain evidence="8 9">LMG 29544</strain>
    </source>
</reference>
<protein>
    <recommendedName>
        <fullName evidence="10">Transporter</fullName>
    </recommendedName>
</protein>
<dbReference type="PANTHER" id="PTHR36838:SF3">
    <property type="entry name" value="TRANSPORTER AUXIN EFFLUX CARRIER EC FAMILY"/>
    <property type="match status" value="1"/>
</dbReference>
<dbReference type="OrthoDB" id="3435874at2"/>
<keyword evidence="3" id="KW-1003">Cell membrane</keyword>
<evidence type="ECO:0008006" key="10">
    <source>
        <dbReference type="Google" id="ProtNLM"/>
    </source>
</evidence>
<dbReference type="Pfam" id="PF03547">
    <property type="entry name" value="Mem_trans"/>
    <property type="match status" value="1"/>
</dbReference>
<accession>A0A4R8M3R6</accession>
<evidence type="ECO:0000256" key="7">
    <source>
        <dbReference type="SAM" id="Phobius"/>
    </source>
</evidence>
<keyword evidence="4 7" id="KW-0812">Transmembrane</keyword>
<dbReference type="EMBL" id="SORE01000002">
    <property type="protein sequence ID" value="TDY54204.1"/>
    <property type="molecule type" value="Genomic_DNA"/>
</dbReference>
<feature type="transmembrane region" description="Helical" evidence="7">
    <location>
        <begin position="194"/>
        <end position="216"/>
    </location>
</feature>
<evidence type="ECO:0000256" key="3">
    <source>
        <dbReference type="ARBA" id="ARBA00022475"/>
    </source>
</evidence>
<dbReference type="AlphaFoldDB" id="A0A4R8M3R6"/>
<dbReference type="GO" id="GO:0016020">
    <property type="term" value="C:membrane"/>
    <property type="evidence" value="ECO:0007669"/>
    <property type="project" value="UniProtKB-SubCell"/>
</dbReference>
<dbReference type="InterPro" id="IPR004776">
    <property type="entry name" value="Mem_transp_PIN-like"/>
</dbReference>
<keyword evidence="5 7" id="KW-1133">Transmembrane helix</keyword>
<evidence type="ECO:0000256" key="4">
    <source>
        <dbReference type="ARBA" id="ARBA00022692"/>
    </source>
</evidence>
<proteinExistence type="predicted"/>
<dbReference type="RefSeq" id="WP_134190328.1">
    <property type="nucleotide sequence ID" value="NZ_JBHLUW010000035.1"/>
</dbReference>
<name>A0A4R8M3R6_9BURK</name>